<dbReference type="RefSeq" id="WP_047656104.1">
    <property type="nucleotide sequence ID" value="NZ_BFWG01000049.1"/>
</dbReference>
<dbReference type="EMBL" id="AASEPP010000132">
    <property type="protein sequence ID" value="EFC2249644.1"/>
    <property type="molecule type" value="Genomic_DNA"/>
</dbReference>
<evidence type="ECO:0000313" key="1">
    <source>
        <dbReference type="EMBL" id="EFC2249644.1"/>
    </source>
</evidence>
<comment type="caution">
    <text evidence="1">The sequence shown here is derived from an EMBL/GenBank/DDBJ whole genome shotgun (WGS) entry which is preliminary data.</text>
</comment>
<organism evidence="1 2">
    <name type="scientific">Escherichia coli</name>
    <dbReference type="NCBI Taxonomy" id="562"/>
    <lineage>
        <taxon>Bacteria</taxon>
        <taxon>Pseudomonadati</taxon>
        <taxon>Pseudomonadota</taxon>
        <taxon>Gammaproteobacteria</taxon>
        <taxon>Enterobacterales</taxon>
        <taxon>Enterobacteriaceae</taxon>
        <taxon>Escherichia</taxon>
    </lineage>
</organism>
<dbReference type="Pfam" id="PF08900">
    <property type="entry name" value="AcaB"/>
    <property type="match status" value="1"/>
</dbReference>
<evidence type="ECO:0000313" key="2">
    <source>
        <dbReference type="Proteomes" id="UP000531916"/>
    </source>
</evidence>
<dbReference type="AlphaFoldDB" id="A0A0L1BMP7"/>
<dbReference type="NCBIfam" id="TIGR03761">
    <property type="entry name" value="ICE_PFL4669"/>
    <property type="match status" value="1"/>
</dbReference>
<accession>A0A0L1BMP7</accession>
<name>A0A0L1BMP7_ECOLX</name>
<gene>
    <name evidence="1" type="ORF">E5H86_28715</name>
</gene>
<reference evidence="1 2" key="1">
    <citation type="submission" date="2019-04" db="EMBL/GenBank/DDBJ databases">
        <authorList>
            <consortium name="NARMS: The National Antimicrobial Resistance Monitoring System"/>
        </authorList>
    </citation>
    <scope>NUCLEOTIDE SEQUENCE [LARGE SCALE GENOMIC DNA]</scope>
    <source>
        <strain evidence="1 2">FSIS11919500</strain>
    </source>
</reference>
<protein>
    <submittedName>
        <fullName evidence="1">TIGR03761 family integrating conjugative element protein</fullName>
    </submittedName>
</protein>
<dbReference type="Proteomes" id="UP000531916">
    <property type="component" value="Unassembled WGS sequence"/>
</dbReference>
<sequence length="230" mass="25260">MSEDKLNQKEVRAGALQSSLSILLHTHYAIRLWEGRKTEKVSGDGKPRPGIISMPQVIARAGQATRDAERDNPWADMLLVRLEEALSQASEQIRQQVAGLEAVLNNIPGNIVISDIASSSPVNIGVFSSSPLGYRCVWLLVGYDELVMKAFHAFHYGLISRVQRNSILDTGGHVVRKVYGVAQSYKTVHATRQDILSGTEKGRVAVSRFGKPDPDVMSGKKRSVFSPPLK</sequence>
<dbReference type="InterPro" id="IPR014996">
    <property type="entry name" value="AcaB"/>
</dbReference>
<proteinExistence type="predicted"/>